<keyword evidence="3" id="KW-0732">Signal</keyword>
<proteinExistence type="inferred from homology"/>
<dbReference type="Proteomes" id="UP001219355">
    <property type="component" value="Chromosome 1"/>
</dbReference>
<reference evidence="5" key="1">
    <citation type="submission" date="2023-03" db="EMBL/GenBank/DDBJ databases">
        <title>Emydomyces testavorans Genome Sequence.</title>
        <authorList>
            <person name="Hoyer L."/>
        </authorList>
    </citation>
    <scope>NUCLEOTIDE SEQUENCE</scope>
    <source>
        <strain evidence="5">16-2883</strain>
    </source>
</reference>
<dbReference type="InterPro" id="IPR002018">
    <property type="entry name" value="CarbesteraseB"/>
</dbReference>
<organism evidence="5 6">
    <name type="scientific">Emydomyces testavorans</name>
    <dbReference type="NCBI Taxonomy" id="2070801"/>
    <lineage>
        <taxon>Eukaryota</taxon>
        <taxon>Fungi</taxon>
        <taxon>Dikarya</taxon>
        <taxon>Ascomycota</taxon>
        <taxon>Pezizomycotina</taxon>
        <taxon>Eurotiomycetes</taxon>
        <taxon>Eurotiomycetidae</taxon>
        <taxon>Onygenales</taxon>
        <taxon>Nannizziopsiaceae</taxon>
        <taxon>Emydomyces</taxon>
    </lineage>
</organism>
<dbReference type="Pfam" id="PF00135">
    <property type="entry name" value="COesterase"/>
    <property type="match status" value="3"/>
</dbReference>
<evidence type="ECO:0000256" key="1">
    <source>
        <dbReference type="ARBA" id="ARBA00005964"/>
    </source>
</evidence>
<feature type="domain" description="Carboxylesterase type B" evidence="4">
    <location>
        <begin position="35"/>
        <end position="78"/>
    </location>
</feature>
<feature type="domain" description="Carboxylesterase type B" evidence="4">
    <location>
        <begin position="91"/>
        <end position="286"/>
    </location>
</feature>
<feature type="chain" id="PRO_5041778303" description="Carboxylic ester hydrolase" evidence="3">
    <location>
        <begin position="21"/>
        <end position="447"/>
    </location>
</feature>
<dbReference type="InterPro" id="IPR050309">
    <property type="entry name" value="Type-B_Carboxylest/Lipase"/>
</dbReference>
<dbReference type="InterPro" id="IPR019826">
    <property type="entry name" value="Carboxylesterase_B_AS"/>
</dbReference>
<accession>A0AAF0DDC3</accession>
<evidence type="ECO:0000256" key="2">
    <source>
        <dbReference type="ARBA" id="ARBA00022801"/>
    </source>
</evidence>
<feature type="signal peptide" evidence="3">
    <location>
        <begin position="1"/>
        <end position="20"/>
    </location>
</feature>
<dbReference type="Gene3D" id="3.40.50.1820">
    <property type="entry name" value="alpha/beta hydrolase"/>
    <property type="match status" value="2"/>
</dbReference>
<gene>
    <name evidence="5" type="ORF">PRK78_001650</name>
</gene>
<dbReference type="SUPFAM" id="SSF53474">
    <property type="entry name" value="alpha/beta-Hydrolases"/>
    <property type="match status" value="1"/>
</dbReference>
<evidence type="ECO:0000313" key="6">
    <source>
        <dbReference type="Proteomes" id="UP001219355"/>
    </source>
</evidence>
<keyword evidence="2 3" id="KW-0378">Hydrolase</keyword>
<dbReference type="EMBL" id="CP120627">
    <property type="protein sequence ID" value="WEW56213.1"/>
    <property type="molecule type" value="Genomic_DNA"/>
</dbReference>
<evidence type="ECO:0000256" key="3">
    <source>
        <dbReference type="RuleBase" id="RU361235"/>
    </source>
</evidence>
<dbReference type="EC" id="3.1.1.-" evidence="3"/>
<protein>
    <recommendedName>
        <fullName evidence="3">Carboxylic ester hydrolase</fullName>
        <ecNumber evidence="3">3.1.1.-</ecNumber>
    </recommendedName>
</protein>
<comment type="similarity">
    <text evidence="1 3">Belongs to the type-B carboxylesterase/lipase family.</text>
</comment>
<evidence type="ECO:0000259" key="4">
    <source>
        <dbReference type="Pfam" id="PF00135"/>
    </source>
</evidence>
<feature type="domain" description="Carboxylesterase type B" evidence="4">
    <location>
        <begin position="310"/>
        <end position="418"/>
    </location>
</feature>
<dbReference type="PROSITE" id="PS00122">
    <property type="entry name" value="CARBOXYLESTERASE_B_1"/>
    <property type="match status" value="1"/>
</dbReference>
<dbReference type="GO" id="GO:0016787">
    <property type="term" value="F:hydrolase activity"/>
    <property type="evidence" value="ECO:0007669"/>
    <property type="project" value="UniProtKB-KW"/>
</dbReference>
<name>A0AAF0DDC3_9EURO</name>
<evidence type="ECO:0000313" key="5">
    <source>
        <dbReference type="EMBL" id="WEW56213.1"/>
    </source>
</evidence>
<keyword evidence="6" id="KW-1185">Reference proteome</keyword>
<dbReference type="AlphaFoldDB" id="A0AAF0DDC3"/>
<dbReference type="PANTHER" id="PTHR11559">
    <property type="entry name" value="CARBOXYLESTERASE"/>
    <property type="match status" value="1"/>
</dbReference>
<sequence>MGSWLLASLVAGILLSVTTQYLISRQHSPGGNSELTVITSSGRIRGQRAETRPHVSEFLGIPYAQPPVGDLRFAAPVRFISDQELNAFTYGQYIAGREDVVVVTVNYRLNIFGFSGAPGLPQNVGLLDQRMAVEWVRDNIAAFGGDPDRITIFGHSAGGVAVDYYTYAWRKNPIVSGAISMAGTALSTTPNTAEESTKYWNTAVTALGCAGANDIVACVRSKPFPALSAAVLKVPPEPSKVLPQPVFHPTVDEKIVFSDYENISSQGSFTKVPLLIGHTNNEAGYYKIPAHAADRPLTPEQWTNFNLAGFTCASARAAEHRAQRDIPVWRYRYYGQWPNTILYPGSGAYHGTDVAQVFGTAADVSGAPCTDAENQVSALMMHAWAVFAANPASGLSELGWPRYSASGNTLVRLAYENSVHVTFVASESTDGGCATIGTDVSYARGAF</sequence>
<dbReference type="InterPro" id="IPR029058">
    <property type="entry name" value="AB_hydrolase_fold"/>
</dbReference>